<dbReference type="InterPro" id="IPR054179">
    <property type="entry name" value="PSD13_N"/>
</dbReference>
<reference evidence="4 5" key="1">
    <citation type="submission" date="2016-03" db="EMBL/GenBank/DDBJ databases">
        <title>How can Kluyveromyces marxianus grow so fast - potential evolutionary course in Saccharomyces Complex revealed by comparative genomics.</title>
        <authorList>
            <person name="Mo W."/>
            <person name="Lu W."/>
            <person name="Yang X."/>
            <person name="Qi J."/>
            <person name="Lv H."/>
        </authorList>
    </citation>
    <scope>NUCLEOTIDE SEQUENCE [LARGE SCALE GENOMIC DNA]</scope>
    <source>
        <strain evidence="4 5">FIM1</strain>
    </source>
</reference>
<dbReference type="Pfam" id="PF18261">
    <property type="entry name" value="Rpn9_C"/>
    <property type="match status" value="1"/>
</dbReference>
<organism evidence="4 5">
    <name type="scientific">Kluyveromyces marxianus</name>
    <name type="common">Yeast</name>
    <name type="synonym">Candida kefyr</name>
    <dbReference type="NCBI Taxonomy" id="4911"/>
    <lineage>
        <taxon>Eukaryota</taxon>
        <taxon>Fungi</taxon>
        <taxon>Dikarya</taxon>
        <taxon>Ascomycota</taxon>
        <taxon>Saccharomycotina</taxon>
        <taxon>Saccharomycetes</taxon>
        <taxon>Saccharomycetales</taxon>
        <taxon>Saccharomycetaceae</taxon>
        <taxon>Kluyveromyces</taxon>
    </lineage>
</organism>
<dbReference type="SMART" id="SM00088">
    <property type="entry name" value="PINT"/>
    <property type="match status" value="1"/>
</dbReference>
<dbReference type="PROSITE" id="PS50250">
    <property type="entry name" value="PCI"/>
    <property type="match status" value="1"/>
</dbReference>
<protein>
    <submittedName>
        <fullName evidence="4">26S proteasome regulatory subunit RPN9</fullName>
    </submittedName>
</protein>
<sequence length="394" mass="45936">MAHEIDTILSTLKLEVDPELSQLFDDFEDLYERKLWHQLTEKLTTFFYDDRSKSFRLRLYNQFVNKFLDKINQLSAVDFLLQSLPENENIEESLQYLQDLQQEFKKIDEKKQRNDGLKPHVDGNLLLDIEIARVKLAEGDLVEVRDKLDAIGKILDVQDSVPLRVTGAFYSCNASYYQVKKDFNNFYYTSLLYLSTISSDEQNHRLTKLEQQQLAYNLCIAALLGDHIYNFGELLNHPIISSISGDKEYEWLFRFLNALTEGDFHKFDEISKERIPRVPTLAQHESFLRQKICLMTLVESVFAKSIRTLSFQDIADATFLPIDSVEHLVMRSISLGLLKGSIDQVQQLVTITWVQPRIINQEQIKKMKDNLVKWQDEVTKLAGKIENRGKSIWV</sequence>
<keyword evidence="2 4" id="KW-0647">Proteasome</keyword>
<keyword evidence="5" id="KW-1185">Reference proteome</keyword>
<dbReference type="InterPro" id="IPR035298">
    <property type="entry name" value="PSMD13"/>
</dbReference>
<evidence type="ECO:0000313" key="5">
    <source>
        <dbReference type="Proteomes" id="UP000422736"/>
    </source>
</evidence>
<feature type="domain" description="PCI" evidence="3">
    <location>
        <begin position="185"/>
        <end position="356"/>
    </location>
</feature>
<proteinExistence type="inferred from homology"/>
<gene>
    <name evidence="4" type="primary">RPN9</name>
    <name evidence="4" type="ORF">FIM1_3071</name>
</gene>
<name>A0ABX6EVI9_KLUMA</name>
<dbReference type="InterPro" id="IPR000717">
    <property type="entry name" value="PCI_dom"/>
</dbReference>
<dbReference type="EMBL" id="CP015057">
    <property type="protein sequence ID" value="QGN16365.1"/>
    <property type="molecule type" value="Genomic_DNA"/>
</dbReference>
<dbReference type="GO" id="GO:0000502">
    <property type="term" value="C:proteasome complex"/>
    <property type="evidence" value="ECO:0007669"/>
    <property type="project" value="UniProtKB-KW"/>
</dbReference>
<dbReference type="SUPFAM" id="SSF46785">
    <property type="entry name" value="Winged helix' DNA-binding domain"/>
    <property type="match status" value="1"/>
</dbReference>
<dbReference type="PANTHER" id="PTHR10539">
    <property type="entry name" value="26S PROTEASOME NON-ATPASE REGULATORY SUBUNIT 13"/>
    <property type="match status" value="1"/>
</dbReference>
<reference evidence="4 5" key="2">
    <citation type="submission" date="2019-11" db="EMBL/GenBank/DDBJ databases">
        <authorList>
            <person name="Lu H."/>
        </authorList>
    </citation>
    <scope>NUCLEOTIDE SEQUENCE [LARGE SCALE GENOMIC DNA]</scope>
    <source>
        <strain evidence="4 5">FIM1</strain>
    </source>
</reference>
<evidence type="ECO:0000256" key="1">
    <source>
        <dbReference type="ARBA" id="ARBA00006207"/>
    </source>
</evidence>
<dbReference type="Pfam" id="PF01399">
    <property type="entry name" value="PCI"/>
    <property type="match status" value="1"/>
</dbReference>
<dbReference type="InterPro" id="IPR036390">
    <property type="entry name" value="WH_DNA-bd_sf"/>
</dbReference>
<dbReference type="PANTHER" id="PTHR10539:SF0">
    <property type="entry name" value="26S PROTEASOME NON-ATPASE REGULATORY SUBUNIT 13"/>
    <property type="match status" value="1"/>
</dbReference>
<evidence type="ECO:0000256" key="2">
    <source>
        <dbReference type="ARBA" id="ARBA00022942"/>
    </source>
</evidence>
<accession>A0ABX6EVI9</accession>
<evidence type="ECO:0000313" key="4">
    <source>
        <dbReference type="EMBL" id="QGN16365.1"/>
    </source>
</evidence>
<dbReference type="InterPro" id="IPR040798">
    <property type="entry name" value="Rpn9_C"/>
</dbReference>
<dbReference type="Pfam" id="PF22037">
    <property type="entry name" value="PSD13_N"/>
    <property type="match status" value="1"/>
</dbReference>
<comment type="similarity">
    <text evidence="1">Belongs to the proteasome subunit S11 family.</text>
</comment>
<evidence type="ECO:0000259" key="3">
    <source>
        <dbReference type="PROSITE" id="PS50250"/>
    </source>
</evidence>
<dbReference type="Proteomes" id="UP000422736">
    <property type="component" value="Chromosome 4"/>
</dbReference>